<organism evidence="4 5">
    <name type="scientific">Rosistilla oblonga</name>
    <dbReference type="NCBI Taxonomy" id="2527990"/>
    <lineage>
        <taxon>Bacteria</taxon>
        <taxon>Pseudomonadati</taxon>
        <taxon>Planctomycetota</taxon>
        <taxon>Planctomycetia</taxon>
        <taxon>Pirellulales</taxon>
        <taxon>Pirellulaceae</taxon>
        <taxon>Rosistilla</taxon>
    </lineage>
</organism>
<feature type="region of interest" description="Disordered" evidence="2">
    <location>
        <begin position="104"/>
        <end position="323"/>
    </location>
</feature>
<evidence type="ECO:0000313" key="4">
    <source>
        <dbReference type="EMBL" id="QDV55706.1"/>
    </source>
</evidence>
<feature type="compositionally biased region" description="Polar residues" evidence="2">
    <location>
        <begin position="110"/>
        <end position="120"/>
    </location>
</feature>
<dbReference type="Proteomes" id="UP000316770">
    <property type="component" value="Chromosome"/>
</dbReference>
<keyword evidence="1" id="KW-0175">Coiled coil</keyword>
<keyword evidence="3" id="KW-0472">Membrane</keyword>
<feature type="compositionally biased region" description="Low complexity" evidence="2">
    <location>
        <begin position="389"/>
        <end position="422"/>
    </location>
</feature>
<dbReference type="EMBL" id="CP036318">
    <property type="protein sequence ID" value="QDV55706.1"/>
    <property type="molecule type" value="Genomic_DNA"/>
</dbReference>
<feature type="transmembrane region" description="Helical" evidence="3">
    <location>
        <begin position="530"/>
        <end position="549"/>
    </location>
</feature>
<gene>
    <name evidence="4" type="ORF">Mal33_16850</name>
</gene>
<feature type="compositionally biased region" description="Polar residues" evidence="2">
    <location>
        <begin position="376"/>
        <end position="385"/>
    </location>
</feature>
<feature type="compositionally biased region" description="Low complexity" evidence="2">
    <location>
        <begin position="262"/>
        <end position="286"/>
    </location>
</feature>
<keyword evidence="3" id="KW-1133">Transmembrane helix</keyword>
<evidence type="ECO:0000256" key="1">
    <source>
        <dbReference type="SAM" id="Coils"/>
    </source>
</evidence>
<feature type="compositionally biased region" description="Low complexity" evidence="2">
    <location>
        <begin position="294"/>
        <end position="308"/>
    </location>
</feature>
<name>A0A518IRI0_9BACT</name>
<reference evidence="4 5" key="1">
    <citation type="submission" date="2019-02" db="EMBL/GenBank/DDBJ databases">
        <title>Deep-cultivation of Planctomycetes and their phenomic and genomic characterization uncovers novel biology.</title>
        <authorList>
            <person name="Wiegand S."/>
            <person name="Jogler M."/>
            <person name="Boedeker C."/>
            <person name="Pinto D."/>
            <person name="Vollmers J."/>
            <person name="Rivas-Marin E."/>
            <person name="Kohn T."/>
            <person name="Peeters S.H."/>
            <person name="Heuer A."/>
            <person name="Rast P."/>
            <person name="Oberbeckmann S."/>
            <person name="Bunk B."/>
            <person name="Jeske O."/>
            <person name="Meyerdierks A."/>
            <person name="Storesund J.E."/>
            <person name="Kallscheuer N."/>
            <person name="Luecker S."/>
            <person name="Lage O.M."/>
            <person name="Pohl T."/>
            <person name="Merkel B.J."/>
            <person name="Hornburger P."/>
            <person name="Mueller R.-W."/>
            <person name="Bruemmer F."/>
            <person name="Labrenz M."/>
            <person name="Spormann A.M."/>
            <person name="Op den Camp H."/>
            <person name="Overmann J."/>
            <person name="Amann R."/>
            <person name="Jetten M.S.M."/>
            <person name="Mascher T."/>
            <person name="Medema M.H."/>
            <person name="Devos D.P."/>
            <person name="Kaster A.-K."/>
            <person name="Ovreas L."/>
            <person name="Rohde M."/>
            <person name="Galperin M.Y."/>
            <person name="Jogler C."/>
        </authorList>
    </citation>
    <scope>NUCLEOTIDE SEQUENCE [LARGE SCALE GENOMIC DNA]</scope>
    <source>
        <strain evidence="4 5">Mal33</strain>
    </source>
</reference>
<accession>A0A518IRI0</accession>
<feature type="coiled-coil region" evidence="1">
    <location>
        <begin position="478"/>
        <end position="505"/>
    </location>
</feature>
<keyword evidence="5" id="KW-1185">Reference proteome</keyword>
<feature type="compositionally biased region" description="Polar residues" evidence="2">
    <location>
        <begin position="338"/>
        <end position="365"/>
    </location>
</feature>
<feature type="compositionally biased region" description="Polar residues" evidence="2">
    <location>
        <begin position="177"/>
        <end position="238"/>
    </location>
</feature>
<evidence type="ECO:0000256" key="2">
    <source>
        <dbReference type="SAM" id="MobiDB-lite"/>
    </source>
</evidence>
<proteinExistence type="predicted"/>
<feature type="compositionally biased region" description="Polar residues" evidence="2">
    <location>
        <begin position="128"/>
        <end position="169"/>
    </location>
</feature>
<dbReference type="AlphaFoldDB" id="A0A518IRI0"/>
<protein>
    <submittedName>
        <fullName evidence="4">Uncharacterized protein</fullName>
    </submittedName>
</protein>
<evidence type="ECO:0000313" key="5">
    <source>
        <dbReference type="Proteomes" id="UP000316770"/>
    </source>
</evidence>
<sequence length="575" mass="61269">MGGAPLLLALAAITVDYGWQPDDKGGIEYIIQIPPGQLEQSGGFTSRIDPRVRGLVSRVVVRVGDGPLPQDFGDLAPNSAPDELGPVLGAIQQVTETQVWEASEPDTVVRGQSGTSNSGFTLPGQMGATAQPNQQARTTNPQSPANPVRNVGNSMPSTSTFSGDSSNRNAAAPPSTNPAMQTYRNGSDPTRQDVTQQNAATAPSNDLRNYNDPRSAQAATGSSTYRDSSWQSNANSNRGAAPSTAPYGPTREEMTNATTQQPNYNGNNYNSNNPNTNPNYANDNRNSSPLSTFANPNVGGNTAANGNTGNTGYGAQGSSNQYGNNLYAQQQHSDTNLQTVNNNANQPGYNAQQTPQNGFPNNQNLGPLRNGYATDNAANQGQYPNGNYPAPNTGFANNGNPNNGLGQTANPNQGYQNPNYNPAIGYPQSQTGIGLPPYAQGVYGQQTDPRLLIAANGGMFNGSIRDQLAKGDSEEKTSALLLAERERLSTKALELERENDTLAKAKDALLYDNNTLIAESRVTKDRLQSMSVFQFFLMISFLANLYLGVHLSKLYQRYRDLVTTVRASTASAQPS</sequence>
<evidence type="ECO:0000256" key="3">
    <source>
        <dbReference type="SAM" id="Phobius"/>
    </source>
</evidence>
<dbReference type="RefSeq" id="WP_145283612.1">
    <property type="nucleotide sequence ID" value="NZ_CP036318.1"/>
</dbReference>
<keyword evidence="3" id="KW-0812">Transmembrane</keyword>
<feature type="region of interest" description="Disordered" evidence="2">
    <location>
        <begin position="338"/>
        <end position="423"/>
    </location>
</feature>